<feature type="region of interest" description="Disordered" evidence="1">
    <location>
        <begin position="33"/>
        <end position="65"/>
    </location>
</feature>
<accession>A0A5A7Q0N7</accession>
<dbReference type="GO" id="GO:0008168">
    <property type="term" value="F:methyltransferase activity"/>
    <property type="evidence" value="ECO:0007669"/>
    <property type="project" value="UniProtKB-KW"/>
</dbReference>
<evidence type="ECO:0000313" key="3">
    <source>
        <dbReference type="Proteomes" id="UP000325081"/>
    </source>
</evidence>
<dbReference type="Proteomes" id="UP000325081">
    <property type="component" value="Unassembled WGS sequence"/>
</dbReference>
<dbReference type="AlphaFoldDB" id="A0A5A7Q0N7"/>
<reference evidence="3" key="1">
    <citation type="journal article" date="2019" name="Curr. Biol.">
        <title>Genome Sequence of Striga asiatica Provides Insight into the Evolution of Plant Parasitism.</title>
        <authorList>
            <person name="Yoshida S."/>
            <person name="Kim S."/>
            <person name="Wafula E.K."/>
            <person name="Tanskanen J."/>
            <person name="Kim Y.M."/>
            <person name="Honaas L."/>
            <person name="Yang Z."/>
            <person name="Spallek T."/>
            <person name="Conn C.E."/>
            <person name="Ichihashi Y."/>
            <person name="Cheong K."/>
            <person name="Cui S."/>
            <person name="Der J.P."/>
            <person name="Gundlach H."/>
            <person name="Jiao Y."/>
            <person name="Hori C."/>
            <person name="Ishida J.K."/>
            <person name="Kasahara H."/>
            <person name="Kiba T."/>
            <person name="Kim M.S."/>
            <person name="Koo N."/>
            <person name="Laohavisit A."/>
            <person name="Lee Y.H."/>
            <person name="Lumba S."/>
            <person name="McCourt P."/>
            <person name="Mortimer J.C."/>
            <person name="Mutuku J.M."/>
            <person name="Nomura T."/>
            <person name="Sasaki-Sekimoto Y."/>
            <person name="Seto Y."/>
            <person name="Wang Y."/>
            <person name="Wakatake T."/>
            <person name="Sakakibara H."/>
            <person name="Demura T."/>
            <person name="Yamaguchi S."/>
            <person name="Yoneyama K."/>
            <person name="Manabe R.I."/>
            <person name="Nelson D.C."/>
            <person name="Schulman A.H."/>
            <person name="Timko M.P."/>
            <person name="dePamphilis C.W."/>
            <person name="Choi D."/>
            <person name="Shirasu K."/>
        </authorList>
    </citation>
    <scope>NUCLEOTIDE SEQUENCE [LARGE SCALE GENOMIC DNA]</scope>
    <source>
        <strain evidence="3">cv. UVA1</strain>
    </source>
</reference>
<protein>
    <submittedName>
        <fullName evidence="2">3-methyl-2-oxobutanoate hydroxymethyltransferase</fullName>
    </submittedName>
</protein>
<evidence type="ECO:0000313" key="2">
    <source>
        <dbReference type="EMBL" id="GER38705.1"/>
    </source>
</evidence>
<name>A0A5A7Q0N7_STRAF</name>
<gene>
    <name evidence="2" type="ORF">STAS_15239</name>
</gene>
<keyword evidence="3" id="KW-1185">Reference proteome</keyword>
<dbReference type="EMBL" id="BKCP01005516">
    <property type="protein sequence ID" value="GER38705.1"/>
    <property type="molecule type" value="Genomic_DNA"/>
</dbReference>
<dbReference type="GO" id="GO:0032259">
    <property type="term" value="P:methylation"/>
    <property type="evidence" value="ECO:0007669"/>
    <property type="project" value="UniProtKB-KW"/>
</dbReference>
<keyword evidence="2" id="KW-0489">Methyltransferase</keyword>
<organism evidence="2 3">
    <name type="scientific">Striga asiatica</name>
    <name type="common">Asiatic witchweed</name>
    <name type="synonym">Buchnera asiatica</name>
    <dbReference type="NCBI Taxonomy" id="4170"/>
    <lineage>
        <taxon>Eukaryota</taxon>
        <taxon>Viridiplantae</taxon>
        <taxon>Streptophyta</taxon>
        <taxon>Embryophyta</taxon>
        <taxon>Tracheophyta</taxon>
        <taxon>Spermatophyta</taxon>
        <taxon>Magnoliopsida</taxon>
        <taxon>eudicotyledons</taxon>
        <taxon>Gunneridae</taxon>
        <taxon>Pentapetalae</taxon>
        <taxon>asterids</taxon>
        <taxon>lamiids</taxon>
        <taxon>Lamiales</taxon>
        <taxon>Orobanchaceae</taxon>
        <taxon>Buchnereae</taxon>
        <taxon>Striga</taxon>
    </lineage>
</organism>
<evidence type="ECO:0000256" key="1">
    <source>
        <dbReference type="SAM" id="MobiDB-lite"/>
    </source>
</evidence>
<proteinExistence type="predicted"/>
<sequence>MAAEIQELLPPLNNLIKKIIKLPNNILNPNPQLTPQLIHGSPRPPKFVKQKPDINLGNDPLVKSGRRYHKCRPKKQVPLIEPVFRKARLRPAINEPVQKDCEQE</sequence>
<keyword evidence="2" id="KW-0808">Transferase</keyword>
<comment type="caution">
    <text evidence="2">The sequence shown here is derived from an EMBL/GenBank/DDBJ whole genome shotgun (WGS) entry which is preliminary data.</text>
</comment>